<gene>
    <name evidence="1" type="ORF">PAT3040_06723</name>
</gene>
<dbReference type="Proteomes" id="UP000245202">
    <property type="component" value="Unassembled WGS sequence"/>
</dbReference>
<dbReference type="AlphaFoldDB" id="A0A2R5F548"/>
<protein>
    <submittedName>
        <fullName evidence="1">Uncharacterized protein</fullName>
    </submittedName>
</protein>
<dbReference type="EMBL" id="BDQX01000438">
    <property type="protein sequence ID" value="GBG11873.1"/>
    <property type="molecule type" value="Genomic_DNA"/>
</dbReference>
<reference evidence="1 2" key="1">
    <citation type="submission" date="2017-08" db="EMBL/GenBank/DDBJ databases">
        <title>Substantial Increase in Enzyme Production by Combined Drug-Resistance Mutations in Paenibacillus agaridevorans.</title>
        <authorList>
            <person name="Tanaka Y."/>
            <person name="Funane K."/>
            <person name="Hosaka T."/>
            <person name="Shiwa Y."/>
            <person name="Fujita N."/>
            <person name="Miyazaki T."/>
            <person name="Yoshikawa H."/>
            <person name="Murakami K."/>
            <person name="Kasahara K."/>
            <person name="Inaoka T."/>
            <person name="Hiraga Y."/>
            <person name="Ochi K."/>
        </authorList>
    </citation>
    <scope>NUCLEOTIDE SEQUENCE [LARGE SCALE GENOMIC DNA]</scope>
    <source>
        <strain evidence="1 2">T-3040</strain>
    </source>
</reference>
<accession>A0A2R5F548</accession>
<keyword evidence="2" id="KW-1185">Reference proteome</keyword>
<comment type="caution">
    <text evidence="1">The sequence shown here is derived from an EMBL/GenBank/DDBJ whole genome shotgun (WGS) entry which is preliminary data.</text>
</comment>
<proteinExistence type="predicted"/>
<evidence type="ECO:0000313" key="1">
    <source>
        <dbReference type="EMBL" id="GBG11873.1"/>
    </source>
</evidence>
<organism evidence="1 2">
    <name type="scientific">Paenibacillus agaridevorans</name>
    <dbReference type="NCBI Taxonomy" id="171404"/>
    <lineage>
        <taxon>Bacteria</taxon>
        <taxon>Bacillati</taxon>
        <taxon>Bacillota</taxon>
        <taxon>Bacilli</taxon>
        <taxon>Bacillales</taxon>
        <taxon>Paenibacillaceae</taxon>
        <taxon>Paenibacillus</taxon>
    </lineage>
</organism>
<sequence>MARFESFTVYVEELDMELTQQFHLITVQDQADGEGGYIVQKLVADENPESLELYFHMTVVFGMCAFGRLPSRVEALVPLSGRRFTWKPEWQQWQKSLDYMRLVKSMLESSEATSGSRHALPAM</sequence>
<evidence type="ECO:0000313" key="2">
    <source>
        <dbReference type="Proteomes" id="UP000245202"/>
    </source>
</evidence>
<name>A0A2R5F548_9BACL</name>